<sequence>MELDVEVHPATADRFEAVGAILAPKSADGRACWCLSYRLPNAEFREMHGPAALARLRRFADEGTPPGVVATVDGEPAGWCSVAPRTSHHRLTHSRTIPVVDDVPVWSIVCIVVRPQFRRQGMARRLLEGAIDYARAAGAPMLEAYPVDPEGARVSPALAYVGTTGLFASVGFERIVATDSKSAGLQRWLMRRELP</sequence>
<feature type="domain" description="N-acetyltransferase" evidence="1">
    <location>
        <begin position="20"/>
        <end position="195"/>
    </location>
</feature>
<protein>
    <submittedName>
        <fullName evidence="2">L-amino acid N-acyltransferase YncA</fullName>
    </submittedName>
</protein>
<reference evidence="2 3" key="1">
    <citation type="submission" date="2016-10" db="EMBL/GenBank/DDBJ databases">
        <authorList>
            <person name="Varghese N."/>
            <person name="Submissions S."/>
        </authorList>
    </citation>
    <scope>NUCLEOTIDE SEQUENCE [LARGE SCALE GENOMIC DNA]</scope>
    <source>
        <strain evidence="2 3">IAM 15147</strain>
    </source>
</reference>
<comment type="caution">
    <text evidence="2">The sequence shown here is derived from an EMBL/GenBank/DDBJ whole genome shotgun (WGS) entry which is preliminary data.</text>
</comment>
<dbReference type="GO" id="GO:0016747">
    <property type="term" value="F:acyltransferase activity, transferring groups other than amino-acyl groups"/>
    <property type="evidence" value="ECO:0007669"/>
    <property type="project" value="InterPro"/>
</dbReference>
<dbReference type="RefSeq" id="WP_092916842.1">
    <property type="nucleotide sequence ID" value="NZ_FOZN01000002.1"/>
</dbReference>
<accession>A0AA94HLT0</accession>
<dbReference type="CDD" id="cd04301">
    <property type="entry name" value="NAT_SF"/>
    <property type="match status" value="1"/>
</dbReference>
<evidence type="ECO:0000313" key="2">
    <source>
        <dbReference type="EMBL" id="SFS08908.1"/>
    </source>
</evidence>
<dbReference type="EMBL" id="FOZN01000002">
    <property type="protein sequence ID" value="SFS08908.1"/>
    <property type="molecule type" value="Genomic_DNA"/>
</dbReference>
<dbReference type="Gene3D" id="3.40.630.30">
    <property type="match status" value="1"/>
</dbReference>
<gene>
    <name evidence="2" type="ORF">SAMN04487783_1177</name>
</gene>
<name>A0AA94HLT0_9MICO</name>
<organism evidence="2 3">
    <name type="scientific">Agrococcus baldri</name>
    <dbReference type="NCBI Taxonomy" id="153730"/>
    <lineage>
        <taxon>Bacteria</taxon>
        <taxon>Bacillati</taxon>
        <taxon>Actinomycetota</taxon>
        <taxon>Actinomycetes</taxon>
        <taxon>Micrococcales</taxon>
        <taxon>Microbacteriaceae</taxon>
        <taxon>Agrococcus</taxon>
    </lineage>
</organism>
<dbReference type="SUPFAM" id="SSF55729">
    <property type="entry name" value="Acyl-CoA N-acyltransferases (Nat)"/>
    <property type="match status" value="1"/>
</dbReference>
<dbReference type="PROSITE" id="PS51186">
    <property type="entry name" value="GNAT"/>
    <property type="match status" value="1"/>
</dbReference>
<dbReference type="Proteomes" id="UP000198506">
    <property type="component" value="Unassembled WGS sequence"/>
</dbReference>
<evidence type="ECO:0000313" key="3">
    <source>
        <dbReference type="Proteomes" id="UP000198506"/>
    </source>
</evidence>
<proteinExistence type="predicted"/>
<dbReference type="Pfam" id="PF00583">
    <property type="entry name" value="Acetyltransf_1"/>
    <property type="match status" value="1"/>
</dbReference>
<dbReference type="AlphaFoldDB" id="A0AA94HLT0"/>
<evidence type="ECO:0000259" key="1">
    <source>
        <dbReference type="PROSITE" id="PS51186"/>
    </source>
</evidence>
<keyword evidence="3" id="KW-1185">Reference proteome</keyword>
<dbReference type="InterPro" id="IPR016181">
    <property type="entry name" value="Acyl_CoA_acyltransferase"/>
</dbReference>
<dbReference type="InterPro" id="IPR000182">
    <property type="entry name" value="GNAT_dom"/>
</dbReference>